<proteinExistence type="predicted"/>
<dbReference type="AlphaFoldDB" id="A0A498JHB6"/>
<dbReference type="EMBL" id="RDQH01000333">
    <property type="protein sequence ID" value="RXH95249.1"/>
    <property type="molecule type" value="Genomic_DNA"/>
</dbReference>
<evidence type="ECO:0000313" key="2">
    <source>
        <dbReference type="Proteomes" id="UP000290289"/>
    </source>
</evidence>
<accession>A0A498JHB6</accession>
<reference evidence="1 2" key="1">
    <citation type="submission" date="2018-10" db="EMBL/GenBank/DDBJ databases">
        <title>A high-quality apple genome assembly.</title>
        <authorList>
            <person name="Hu J."/>
        </authorList>
    </citation>
    <scope>NUCLEOTIDE SEQUENCE [LARGE SCALE GENOMIC DNA]</scope>
    <source>
        <strain evidence="2">cv. HFTH1</strain>
        <tissue evidence="1">Young leaf</tissue>
    </source>
</reference>
<protein>
    <submittedName>
        <fullName evidence="1">Uncharacterized protein</fullName>
    </submittedName>
</protein>
<gene>
    <name evidence="1" type="ORF">DVH24_024933</name>
</gene>
<evidence type="ECO:0000313" key="1">
    <source>
        <dbReference type="EMBL" id="RXH95249.1"/>
    </source>
</evidence>
<dbReference type="Proteomes" id="UP000290289">
    <property type="component" value="Chromosome 7"/>
</dbReference>
<keyword evidence="2" id="KW-1185">Reference proteome</keyword>
<comment type="caution">
    <text evidence="1">The sequence shown here is derived from an EMBL/GenBank/DDBJ whole genome shotgun (WGS) entry which is preliminary data.</text>
</comment>
<sequence>MTTLVTYGILQEKIMRVPYDDDKAFFKYSLFLVFCNRIMTSAVSAEVLWARKKALDPGREEVGEGKRWGMRVGRGRLGGQVEKGFWVLVAVEEKKKVGAGGGKVGLVSGSSLWPHQHLTEKVTEKLTDV</sequence>
<name>A0A498JHB6_MALDO</name>
<organism evidence="1 2">
    <name type="scientific">Malus domestica</name>
    <name type="common">Apple</name>
    <name type="synonym">Pyrus malus</name>
    <dbReference type="NCBI Taxonomy" id="3750"/>
    <lineage>
        <taxon>Eukaryota</taxon>
        <taxon>Viridiplantae</taxon>
        <taxon>Streptophyta</taxon>
        <taxon>Embryophyta</taxon>
        <taxon>Tracheophyta</taxon>
        <taxon>Spermatophyta</taxon>
        <taxon>Magnoliopsida</taxon>
        <taxon>eudicotyledons</taxon>
        <taxon>Gunneridae</taxon>
        <taxon>Pentapetalae</taxon>
        <taxon>rosids</taxon>
        <taxon>fabids</taxon>
        <taxon>Rosales</taxon>
        <taxon>Rosaceae</taxon>
        <taxon>Amygdaloideae</taxon>
        <taxon>Maleae</taxon>
        <taxon>Malus</taxon>
    </lineage>
</organism>